<feature type="chain" id="PRO_5026919481" evidence="2">
    <location>
        <begin position="22"/>
        <end position="546"/>
    </location>
</feature>
<dbReference type="Pfam" id="PF18962">
    <property type="entry name" value="Por_Secre_tail"/>
    <property type="match status" value="1"/>
</dbReference>
<dbReference type="InterPro" id="IPR026444">
    <property type="entry name" value="Secre_tail"/>
</dbReference>
<evidence type="ECO:0000313" key="6">
    <source>
        <dbReference type="Proteomes" id="UP000478208"/>
    </source>
</evidence>
<reference evidence="5 6" key="1">
    <citation type="submission" date="2019-12" db="EMBL/GenBank/DDBJ databases">
        <authorList>
            <person name="Li J."/>
        </authorList>
    </citation>
    <scope>NUCLEOTIDE SEQUENCE [LARGE SCALE GENOMIC DNA]</scope>
    <source>
        <strain evidence="5 6">HL2-2</strain>
    </source>
</reference>
<keyword evidence="6" id="KW-1185">Reference proteome</keyword>
<protein>
    <submittedName>
        <fullName evidence="5">T9SS type A sorting domain-containing protein</fullName>
    </submittedName>
</protein>
<evidence type="ECO:0000259" key="4">
    <source>
        <dbReference type="Pfam" id="PF18962"/>
    </source>
</evidence>
<dbReference type="RefSeq" id="WP_157363503.1">
    <property type="nucleotide sequence ID" value="NZ_WOWS01000003.1"/>
</dbReference>
<dbReference type="Gene3D" id="2.60.120.260">
    <property type="entry name" value="Galactose-binding domain-like"/>
    <property type="match status" value="1"/>
</dbReference>
<dbReference type="SUPFAM" id="SSF49785">
    <property type="entry name" value="Galactose-binding domain-like"/>
    <property type="match status" value="1"/>
</dbReference>
<feature type="domain" description="Secretion system C-terminal sorting" evidence="4">
    <location>
        <begin position="476"/>
        <end position="545"/>
    </location>
</feature>
<organism evidence="5 6">
    <name type="scientific">Winogradskyella endarachnes</name>
    <dbReference type="NCBI Taxonomy" id="2681965"/>
    <lineage>
        <taxon>Bacteria</taxon>
        <taxon>Pseudomonadati</taxon>
        <taxon>Bacteroidota</taxon>
        <taxon>Flavobacteriia</taxon>
        <taxon>Flavobacteriales</taxon>
        <taxon>Flavobacteriaceae</taxon>
        <taxon>Winogradskyella</taxon>
    </lineage>
</organism>
<evidence type="ECO:0000256" key="2">
    <source>
        <dbReference type="SAM" id="SignalP"/>
    </source>
</evidence>
<dbReference type="Pfam" id="PF18942">
    <property type="entry name" value="DUF5689"/>
    <property type="match status" value="1"/>
</dbReference>
<name>A0A6L6U8D6_9FLAO</name>
<comment type="caution">
    <text evidence="5">The sequence shown here is derived from an EMBL/GenBank/DDBJ whole genome shotgun (WGS) entry which is preliminary data.</text>
</comment>
<dbReference type="NCBIfam" id="TIGR04183">
    <property type="entry name" value="Por_Secre_tail"/>
    <property type="match status" value="1"/>
</dbReference>
<accession>A0A6L6U8D6</accession>
<dbReference type="EMBL" id="WOWS01000003">
    <property type="protein sequence ID" value="MUU78610.1"/>
    <property type="molecule type" value="Genomic_DNA"/>
</dbReference>
<sequence length="546" mass="57920">MKKFYFLLFCLMSLVSYGQNAAVNGGFENWTAGVPDSYTTVDFSTTDLTENTNATYVSEGASSASVNVLTQSQGDTDIRQTVSLTGGVTYVMSLDVYATNDEARARIFNGSGFNPSVYSDETLLNQWQTISFEYTPTADEVFEFGIRFYDISANWTAGTQSSLFYIDNIQIVEATTPNVVITSPADNDIFDAGTTSVDVVFSTANLVGGESVTITVNGTETANATSPFSIATTDGEAYTVTADLMDGTTSISTSTIDFSVANPSSTVQVADITALRASTIDPAITYELTGEAIVSYVVTDNTRNQRFIQDAGAGVLIDDPSGILTTAFVAGDGITGLKGTLVDYNGLLEFVPTENVAAASSTGNVLPQIIVSASELINNGEAYEGMLITLNNVTFQDTGVFADNTNYSVADGTDVTVCRVTFADEDLIGSAIPTTVSSIMGLGTEYNGTYQIFPRYASDVAAALSVNNFNDTAFSLYPNPTNTGFVSISSTNSDAISVQVFDILGKQVKNETLSNNTLNVSNLKSGVYIVKITQNNASTTKKLVIN</sequence>
<dbReference type="InterPro" id="IPR043744">
    <property type="entry name" value="DUF5689"/>
</dbReference>
<gene>
    <name evidence="5" type="ORF">GN138_09145</name>
</gene>
<proteinExistence type="predicted"/>
<evidence type="ECO:0000313" key="5">
    <source>
        <dbReference type="EMBL" id="MUU78610.1"/>
    </source>
</evidence>
<feature type="signal peptide" evidence="2">
    <location>
        <begin position="1"/>
        <end position="21"/>
    </location>
</feature>
<feature type="domain" description="DUF5689" evidence="3">
    <location>
        <begin position="295"/>
        <end position="460"/>
    </location>
</feature>
<evidence type="ECO:0000259" key="3">
    <source>
        <dbReference type="Pfam" id="PF18942"/>
    </source>
</evidence>
<dbReference type="AlphaFoldDB" id="A0A6L6U8D6"/>
<keyword evidence="1 2" id="KW-0732">Signal</keyword>
<dbReference type="InterPro" id="IPR008979">
    <property type="entry name" value="Galactose-bd-like_sf"/>
</dbReference>
<evidence type="ECO:0000256" key="1">
    <source>
        <dbReference type="ARBA" id="ARBA00022729"/>
    </source>
</evidence>
<dbReference type="Proteomes" id="UP000478208">
    <property type="component" value="Unassembled WGS sequence"/>
</dbReference>